<evidence type="ECO:0000313" key="1">
    <source>
        <dbReference type="EMBL" id="SHJ52460.1"/>
    </source>
</evidence>
<organism evidence="1 2">
    <name type="scientific">Flavobacterium haoranii</name>
    <dbReference type="NCBI Taxonomy" id="683124"/>
    <lineage>
        <taxon>Bacteria</taxon>
        <taxon>Pseudomonadati</taxon>
        <taxon>Bacteroidota</taxon>
        <taxon>Flavobacteriia</taxon>
        <taxon>Flavobacteriales</taxon>
        <taxon>Flavobacteriaceae</taxon>
        <taxon>Flavobacterium</taxon>
    </lineage>
</organism>
<dbReference type="Proteomes" id="UP000184232">
    <property type="component" value="Unassembled WGS sequence"/>
</dbReference>
<dbReference type="EMBL" id="FQZH01000004">
    <property type="protein sequence ID" value="SHJ52460.1"/>
    <property type="molecule type" value="Genomic_DNA"/>
</dbReference>
<protein>
    <recommendedName>
        <fullName evidence="3">N-acetyltransferase domain-containing protein</fullName>
    </recommendedName>
</protein>
<dbReference type="Gene3D" id="3.40.630.30">
    <property type="match status" value="1"/>
</dbReference>
<dbReference type="AlphaFoldDB" id="A0A1M6K0K3"/>
<accession>A0A1M6K0K3</accession>
<gene>
    <name evidence="1" type="ORF">SAMN05444337_2152</name>
</gene>
<dbReference type="STRING" id="683124.SAMN05444337_2152"/>
<name>A0A1M6K0K3_9FLAO</name>
<evidence type="ECO:0008006" key="3">
    <source>
        <dbReference type="Google" id="ProtNLM"/>
    </source>
</evidence>
<evidence type="ECO:0000313" key="2">
    <source>
        <dbReference type="Proteomes" id="UP000184232"/>
    </source>
</evidence>
<dbReference type="OrthoDB" id="1149100at2"/>
<reference evidence="1 2" key="1">
    <citation type="submission" date="2016-11" db="EMBL/GenBank/DDBJ databases">
        <authorList>
            <person name="Jaros S."/>
            <person name="Januszkiewicz K."/>
            <person name="Wedrychowicz H."/>
        </authorList>
    </citation>
    <scope>NUCLEOTIDE SEQUENCE [LARGE SCALE GENOMIC DNA]</scope>
    <source>
        <strain evidence="1 2">DSM 22807</strain>
    </source>
</reference>
<dbReference type="RefSeq" id="WP_072784886.1">
    <property type="nucleotide sequence ID" value="NZ_CP045292.1"/>
</dbReference>
<proteinExistence type="predicted"/>
<sequence length="93" mass="11015">MEIKDNELLRQFEVNTEEGLIAIEYSLQERKIFLTKFCSNGNEDLDFHNEFIKNVLDIAESKKLKVVPTHAKIISFFRKNRRYQEMLPPGIKI</sequence>
<keyword evidence="2" id="KW-1185">Reference proteome</keyword>